<sequence>MVSNLLELEGTWEEIVAYSEKLAGHRVRVIILPDKPQSLSTETPTPLIHSTAESLLKYAGTWEGDDVEECLQLVYDTRGQIEL</sequence>
<comment type="caution">
    <text evidence="1">The sequence shown here is derived from an EMBL/GenBank/DDBJ whole genome shotgun (WGS) entry which is preliminary data.</text>
</comment>
<evidence type="ECO:0000313" key="1">
    <source>
        <dbReference type="EMBL" id="MBW4543397.1"/>
    </source>
</evidence>
<proteinExistence type="predicted"/>
<protein>
    <submittedName>
        <fullName evidence="1">Uncharacterized protein</fullName>
    </submittedName>
</protein>
<evidence type="ECO:0000313" key="2">
    <source>
        <dbReference type="Proteomes" id="UP000753908"/>
    </source>
</evidence>
<reference evidence="1" key="1">
    <citation type="submission" date="2021-05" db="EMBL/GenBank/DDBJ databases">
        <authorList>
            <person name="Pietrasiak N."/>
            <person name="Ward R."/>
            <person name="Stajich J.E."/>
            <person name="Kurbessoian T."/>
        </authorList>
    </citation>
    <scope>NUCLEOTIDE SEQUENCE</scope>
    <source>
        <strain evidence="1">CPER-KK1</strain>
    </source>
</reference>
<name>A0A951PHA0_9CYAN</name>
<dbReference type="AlphaFoldDB" id="A0A951PHA0"/>
<gene>
    <name evidence="1" type="ORF">KME25_02955</name>
</gene>
<dbReference type="Proteomes" id="UP000753908">
    <property type="component" value="Unassembled WGS sequence"/>
</dbReference>
<organism evidence="1 2">
    <name type="scientific">Symplocastrum torsivum CPER-KK1</name>
    <dbReference type="NCBI Taxonomy" id="450513"/>
    <lineage>
        <taxon>Bacteria</taxon>
        <taxon>Bacillati</taxon>
        <taxon>Cyanobacteriota</taxon>
        <taxon>Cyanophyceae</taxon>
        <taxon>Oscillatoriophycideae</taxon>
        <taxon>Oscillatoriales</taxon>
        <taxon>Microcoleaceae</taxon>
        <taxon>Symplocastrum</taxon>
    </lineage>
</organism>
<reference evidence="1" key="2">
    <citation type="journal article" date="2022" name="Microbiol. Resour. Announc.">
        <title>Metagenome Sequencing to Explore Phylogenomics of Terrestrial Cyanobacteria.</title>
        <authorList>
            <person name="Ward R.D."/>
            <person name="Stajich J.E."/>
            <person name="Johansen J.R."/>
            <person name="Huntemann M."/>
            <person name="Clum A."/>
            <person name="Foster B."/>
            <person name="Foster B."/>
            <person name="Roux S."/>
            <person name="Palaniappan K."/>
            <person name="Varghese N."/>
            <person name="Mukherjee S."/>
            <person name="Reddy T.B.K."/>
            <person name="Daum C."/>
            <person name="Copeland A."/>
            <person name="Chen I.A."/>
            <person name="Ivanova N.N."/>
            <person name="Kyrpides N.C."/>
            <person name="Shapiro N."/>
            <person name="Eloe-Fadrosh E.A."/>
            <person name="Pietrasiak N."/>
        </authorList>
    </citation>
    <scope>NUCLEOTIDE SEQUENCE</scope>
    <source>
        <strain evidence="1">CPER-KK1</strain>
    </source>
</reference>
<dbReference type="EMBL" id="JAHHIF010000003">
    <property type="protein sequence ID" value="MBW4543397.1"/>
    <property type="molecule type" value="Genomic_DNA"/>
</dbReference>
<accession>A0A951PHA0</accession>